<dbReference type="InterPro" id="IPR036875">
    <property type="entry name" value="Znf_CCHC_sf"/>
</dbReference>
<evidence type="ECO:0000313" key="8">
    <source>
        <dbReference type="EMBL" id="GEU55013.1"/>
    </source>
</evidence>
<dbReference type="EMBL" id="BKCJ010003426">
    <property type="protein sequence ID" value="GEU55013.1"/>
    <property type="molecule type" value="Genomic_DNA"/>
</dbReference>
<evidence type="ECO:0000259" key="6">
    <source>
        <dbReference type="PROSITE" id="PS50158"/>
    </source>
</evidence>
<dbReference type="GO" id="GO:0016787">
    <property type="term" value="F:hydrolase activity"/>
    <property type="evidence" value="ECO:0007669"/>
    <property type="project" value="UniProtKB-KW"/>
</dbReference>
<feature type="region of interest" description="Disordered" evidence="5">
    <location>
        <begin position="198"/>
        <end position="234"/>
    </location>
</feature>
<dbReference type="Gene3D" id="3.30.420.10">
    <property type="entry name" value="Ribonuclease H-like superfamily/Ribonuclease H"/>
    <property type="match status" value="1"/>
</dbReference>
<dbReference type="SUPFAM" id="SSF57756">
    <property type="entry name" value="Retrovirus zinc finger-like domains"/>
    <property type="match status" value="1"/>
</dbReference>
<feature type="domain" description="CCHC-type" evidence="6">
    <location>
        <begin position="311"/>
        <end position="326"/>
    </location>
</feature>
<accession>A0A6L2KZE1</accession>
<organism evidence="8">
    <name type="scientific">Tanacetum cinerariifolium</name>
    <name type="common">Dalmatian daisy</name>
    <name type="synonym">Chrysanthemum cinerariifolium</name>
    <dbReference type="NCBI Taxonomy" id="118510"/>
    <lineage>
        <taxon>Eukaryota</taxon>
        <taxon>Viridiplantae</taxon>
        <taxon>Streptophyta</taxon>
        <taxon>Embryophyta</taxon>
        <taxon>Tracheophyta</taxon>
        <taxon>Spermatophyta</taxon>
        <taxon>Magnoliopsida</taxon>
        <taxon>eudicotyledons</taxon>
        <taxon>Gunneridae</taxon>
        <taxon>Pentapetalae</taxon>
        <taxon>asterids</taxon>
        <taxon>campanulids</taxon>
        <taxon>Asterales</taxon>
        <taxon>Asteraceae</taxon>
        <taxon>Asteroideae</taxon>
        <taxon>Anthemideae</taxon>
        <taxon>Anthemidinae</taxon>
        <taxon>Tanacetum</taxon>
    </lineage>
</organism>
<dbReference type="Pfam" id="PF00098">
    <property type="entry name" value="zf-CCHC"/>
    <property type="match status" value="1"/>
</dbReference>
<dbReference type="InterPro" id="IPR036397">
    <property type="entry name" value="RNaseH_sf"/>
</dbReference>
<dbReference type="InterPro" id="IPR001584">
    <property type="entry name" value="Integrase_cat-core"/>
</dbReference>
<dbReference type="InterPro" id="IPR057670">
    <property type="entry name" value="SH3_retrovirus"/>
</dbReference>
<dbReference type="Pfam" id="PF07727">
    <property type="entry name" value="RVT_2"/>
    <property type="match status" value="1"/>
</dbReference>
<evidence type="ECO:0000256" key="3">
    <source>
        <dbReference type="PROSITE-ProRule" id="PRU00047"/>
    </source>
</evidence>
<dbReference type="Pfam" id="PF00665">
    <property type="entry name" value="rve"/>
    <property type="match status" value="1"/>
</dbReference>
<dbReference type="InterPro" id="IPR001878">
    <property type="entry name" value="Znf_CCHC"/>
</dbReference>
<keyword evidence="1" id="KW-0479">Metal-binding</keyword>
<dbReference type="PANTHER" id="PTHR42648:SF21">
    <property type="entry name" value="CYSTEINE-RICH RLK (RECEPTOR-LIKE PROTEIN KINASE) 8"/>
    <property type="match status" value="1"/>
</dbReference>
<dbReference type="SMART" id="SM00343">
    <property type="entry name" value="ZnF_C2HC"/>
    <property type="match status" value="1"/>
</dbReference>
<protein>
    <recommendedName>
        <fullName evidence="9">Retrovirus-related Pol polyprotein from transposon TNT 1-94</fullName>
    </recommendedName>
</protein>
<keyword evidence="3" id="KW-0862">Zinc</keyword>
<dbReference type="InterPro" id="IPR012337">
    <property type="entry name" value="RNaseH-like_sf"/>
</dbReference>
<evidence type="ECO:0000259" key="7">
    <source>
        <dbReference type="PROSITE" id="PS50994"/>
    </source>
</evidence>
<evidence type="ECO:0000256" key="2">
    <source>
        <dbReference type="ARBA" id="ARBA00022801"/>
    </source>
</evidence>
<feature type="compositionally biased region" description="Polar residues" evidence="5">
    <location>
        <begin position="1"/>
        <end position="22"/>
    </location>
</feature>
<dbReference type="InterPro" id="IPR025724">
    <property type="entry name" value="GAG-pre-integrase_dom"/>
</dbReference>
<feature type="domain" description="Integrase catalytic" evidence="7">
    <location>
        <begin position="986"/>
        <end position="1172"/>
    </location>
</feature>
<sequence>MTTPNVTSSTDSQMHNNIMTTGSRDRPPMLAPGRYPQWLHAVEAIDNSPAVAEHTTVETPANMSPENNAHFLEEKEYIHLILTGIRDDIYSAVDACQTAQEMWEAIETLQQGESLNIQDVKTNLFWEFGKFTSHDGESMESYYIRFYKPMNEMIRNNLTVNTMQQYQNEVNELRVEKLARNANPLALVATAQASQDQYYQTSRHKGKEIAKPITPPSEIASEEDSDPEQSQRDKDMQKNLALIAKYFKKIYKPTNNNLRTSSNSKNKNVDMTPRYKNNDHSGQFGTQRTVNVAGTKEKVGSLVVQKSGIQCFNCKEYGHFANECRNPKRVKASAYHKEKMLLCKQVEQGVPLQAEQYDWLADTDEEVDEQELEAHYSYMAKIHEVSTSDSCTDSELVKQKSNVIPDSPDMCEDDVQNEQNDIQKQLKKANTTLAQELKECKAFLAKTSKSLGESISVRDSCMVALQTKQAEFEKFKAFNDRTIDYDKLECKLNEALGQLPHKDTVIREGLKTKAYELSVVKEKHDELIKQSLLTKSHYEGLVKQKMKVIMDSKLREEHDIAKMLSMEKQLKFLNEIVYKISQSIQTIHMMAPKVSTYNGRPTIANPRYLKQAQSEIPCLYAYPYDQNSHANRLILDGEETLALERESRSKLSKDSVHPYDYNKLNSLYEIFKPPTHEYETQLAHANEIRRKMWRKSFVKSKPNIYKNIGSLPVSKSISKNLFCAPTALDMEILIQTCLMPLAIKTQGDSLKFVHELKQEMHVDLKYVESLEKAIDELESEKAKFSDMYDVIFHDCVSKDVMCSYLQSLSNLDALAELQCMYLHKVKECDCLPQRLSKQTDSVSKKVHTELLRRFAKVEKHSISLEIALQNCKVQIIQLILFIVDSACTKHMIGNLKLLCNFVEKVYYVEGLNHNLFSVGQFCDADLEATPTQAWLWHRRLSHLNFDYINLLSKKDIVIGLPKLKYVKDQLCSSCELSKAKRSSFKSNDVPSSKGRLNLLHMDLCGPMRVASINGKKYILVIVDDYSRYTWTLFLRSKDETPEVLKDFLMMIQRNLQASVITVRTDRGTEFLNKTLNAFFKEEGIKHQTSTARTPEQNGVVERWNHKMKEKRDHCILVGYSTQSKGYRVYNKRTRMIVESIHVRFDEIKEVFETSVPNTTLGLVPQRQKASDYDNPDPVPQRQDVYSLAYADVPSQQELDMLFSPLYDEFFNAGTNPSTTIPSTSAPSTHTNVHAEENNNDQAEDAEQLQDNEFTNPFCAPTQEEAESSSHNIGNANVSTLNQPHVSEYRWTKDHPLEQVRGNPSRPVQTRRQLATDLEMCMYALTVWELVDKPFGKSIIRLKWLWKNKKDEDQTVIRNKVRLVAKGYAQEEGIDFEKSFAPVARLEAVRIFISYAAHKSFLSFHMDVKTTFLNGPLKKEVYVAQPDGFVDPDHPKKVYRLRKSLYGLKQAPRAWYDEFSKFLISKCFTKDADQAGCIDSRKSTSREIQFLALPKDMFKYLVRRIGIRCLTLAELEVLAKEAA</sequence>
<dbReference type="InterPro" id="IPR013103">
    <property type="entry name" value="RVT_2"/>
</dbReference>
<keyword evidence="3" id="KW-0863">Zinc-finger</keyword>
<feature type="compositionally biased region" description="Polar residues" evidence="5">
    <location>
        <begin position="254"/>
        <end position="266"/>
    </location>
</feature>
<dbReference type="PANTHER" id="PTHR42648">
    <property type="entry name" value="TRANSPOSASE, PUTATIVE-RELATED"/>
    <property type="match status" value="1"/>
</dbReference>
<feature type="coiled-coil region" evidence="4">
    <location>
        <begin position="412"/>
        <end position="439"/>
    </location>
</feature>
<dbReference type="GO" id="GO:0015074">
    <property type="term" value="P:DNA integration"/>
    <property type="evidence" value="ECO:0007669"/>
    <property type="project" value="InterPro"/>
</dbReference>
<dbReference type="GO" id="GO:0008270">
    <property type="term" value="F:zinc ion binding"/>
    <property type="evidence" value="ECO:0007669"/>
    <property type="project" value="UniProtKB-KW"/>
</dbReference>
<feature type="region of interest" description="Disordered" evidence="5">
    <location>
        <begin position="1"/>
        <end position="30"/>
    </location>
</feature>
<comment type="caution">
    <text evidence="8">The sequence shown here is derived from an EMBL/GenBank/DDBJ whole genome shotgun (WGS) entry which is preliminary data.</text>
</comment>
<keyword evidence="4" id="KW-0175">Coiled coil</keyword>
<keyword evidence="2" id="KW-0378">Hydrolase</keyword>
<dbReference type="Pfam" id="PF25597">
    <property type="entry name" value="SH3_retrovirus"/>
    <property type="match status" value="1"/>
</dbReference>
<feature type="region of interest" description="Disordered" evidence="5">
    <location>
        <begin position="254"/>
        <end position="288"/>
    </location>
</feature>
<dbReference type="PROSITE" id="PS50158">
    <property type="entry name" value="ZF_CCHC"/>
    <property type="match status" value="1"/>
</dbReference>
<dbReference type="SUPFAM" id="SSF53098">
    <property type="entry name" value="Ribonuclease H-like"/>
    <property type="match status" value="1"/>
</dbReference>
<evidence type="ECO:0000256" key="4">
    <source>
        <dbReference type="SAM" id="Coils"/>
    </source>
</evidence>
<evidence type="ECO:0008006" key="9">
    <source>
        <dbReference type="Google" id="ProtNLM"/>
    </source>
</evidence>
<dbReference type="InterPro" id="IPR039537">
    <property type="entry name" value="Retrotran_Ty1/copia-like"/>
</dbReference>
<reference evidence="8" key="1">
    <citation type="journal article" date="2019" name="Sci. Rep.">
        <title>Draft genome of Tanacetum cinerariifolium, the natural source of mosquito coil.</title>
        <authorList>
            <person name="Yamashiro T."/>
            <person name="Shiraishi A."/>
            <person name="Satake H."/>
            <person name="Nakayama K."/>
        </authorList>
    </citation>
    <scope>NUCLEOTIDE SEQUENCE</scope>
</reference>
<dbReference type="Pfam" id="PF13976">
    <property type="entry name" value="gag_pre-integrs"/>
    <property type="match status" value="1"/>
</dbReference>
<gene>
    <name evidence="8" type="ORF">Tci_026991</name>
</gene>
<dbReference type="GO" id="GO:0003676">
    <property type="term" value="F:nucleic acid binding"/>
    <property type="evidence" value="ECO:0007669"/>
    <property type="project" value="InterPro"/>
</dbReference>
<evidence type="ECO:0000256" key="5">
    <source>
        <dbReference type="SAM" id="MobiDB-lite"/>
    </source>
</evidence>
<name>A0A6L2KZE1_TANCI</name>
<proteinExistence type="predicted"/>
<evidence type="ECO:0000256" key="1">
    <source>
        <dbReference type="ARBA" id="ARBA00022723"/>
    </source>
</evidence>
<feature type="coiled-coil region" evidence="4">
    <location>
        <begin position="156"/>
        <end position="183"/>
    </location>
</feature>
<dbReference type="PROSITE" id="PS50994">
    <property type="entry name" value="INTEGRASE"/>
    <property type="match status" value="1"/>
</dbReference>
<dbReference type="Gene3D" id="4.10.60.10">
    <property type="entry name" value="Zinc finger, CCHC-type"/>
    <property type="match status" value="1"/>
</dbReference>